<dbReference type="AlphaFoldDB" id="K8P1R7"/>
<dbReference type="OrthoDB" id="9778801at2"/>
<dbReference type="Proteomes" id="UP000001095">
    <property type="component" value="Unassembled WGS sequence"/>
</dbReference>
<gene>
    <name evidence="1" type="ORF">HMPREF9696_02755</name>
</gene>
<proteinExistence type="predicted"/>
<dbReference type="EMBL" id="AGWY01000012">
    <property type="protein sequence ID" value="EKS33635.1"/>
    <property type="molecule type" value="Genomic_DNA"/>
</dbReference>
<comment type="caution">
    <text evidence="1">The sequence shown here is derived from an EMBL/GenBank/DDBJ whole genome shotgun (WGS) entry which is preliminary data.</text>
</comment>
<name>K8P1R7_9BRAD</name>
<dbReference type="PATRIC" id="fig|883079.3.peg.2809"/>
<organism evidence="1 2">
    <name type="scientific">Afipia clevelandensis ATCC 49720</name>
    <dbReference type="NCBI Taxonomy" id="883079"/>
    <lineage>
        <taxon>Bacteria</taxon>
        <taxon>Pseudomonadati</taxon>
        <taxon>Pseudomonadota</taxon>
        <taxon>Alphaproteobacteria</taxon>
        <taxon>Hyphomicrobiales</taxon>
        <taxon>Nitrobacteraceae</taxon>
        <taxon>Afipia</taxon>
    </lineage>
</organism>
<dbReference type="PANTHER" id="PTHR33973">
    <property type="entry name" value="OS07G0153300 PROTEIN"/>
    <property type="match status" value="1"/>
</dbReference>
<keyword evidence="2" id="KW-1185">Reference proteome</keyword>
<dbReference type="RefSeq" id="WP_002713625.1">
    <property type="nucleotide sequence ID" value="NZ_KB375281.1"/>
</dbReference>
<dbReference type="HOGENOM" id="CLU_065913_1_0_5"/>
<reference evidence="1 2" key="1">
    <citation type="submission" date="2012-04" db="EMBL/GenBank/DDBJ databases">
        <title>The Genome Sequence of Afipia clevelandensis ATCC 49720.</title>
        <authorList>
            <consortium name="The Broad Institute Genome Sequencing Platform"/>
            <person name="Earl A."/>
            <person name="Ward D."/>
            <person name="Feldgarden M."/>
            <person name="Gevers D."/>
            <person name="Huys G."/>
            <person name="Walker B."/>
            <person name="Young S.K."/>
            <person name="Zeng Q."/>
            <person name="Gargeya S."/>
            <person name="Fitzgerald M."/>
            <person name="Haas B."/>
            <person name="Abouelleil A."/>
            <person name="Alvarado L."/>
            <person name="Arachchi H.M."/>
            <person name="Berlin A."/>
            <person name="Chapman S.B."/>
            <person name="Goldberg J."/>
            <person name="Griggs A."/>
            <person name="Gujja S."/>
            <person name="Hansen M."/>
            <person name="Howarth C."/>
            <person name="Imamovic A."/>
            <person name="Larimer J."/>
            <person name="McCowen C."/>
            <person name="Montmayeur A."/>
            <person name="Murphy C."/>
            <person name="Neiman D."/>
            <person name="Pearson M."/>
            <person name="Priest M."/>
            <person name="Roberts A."/>
            <person name="Saif S."/>
            <person name="Shea T."/>
            <person name="Sisk P."/>
            <person name="Sykes S."/>
            <person name="Wortman J."/>
            <person name="Nusbaum C."/>
            <person name="Birren B."/>
        </authorList>
    </citation>
    <scope>NUCLEOTIDE SEQUENCE [LARGE SCALE GENOMIC DNA]</scope>
    <source>
        <strain evidence="1 2">ATCC 49720</strain>
    </source>
</reference>
<protein>
    <recommendedName>
        <fullName evidence="3">DUF1365 domain-containing protein</fullName>
    </recommendedName>
</protein>
<sequence length="261" mass="29720">MTVRSSLYVGNVFHHRMRPRVHKLRYGVFWMLVDLDELDAMDGTLRFFSRNRFNLTSFHDADHGNGGAIPLARQIRDLLRTSEVATEVGRIDLLCMPRVLGYGFNPLSVYFCYRPDGSLAVIIYEVHNTFGERHSYIIPCKPADNGRIEQQCVKAFFVSPFLDMEMHYSFRVDLPAETVRITIQGDDPQGPTILASLAGSRQVLNDKSLLRLMVSHPVMTLKVIAAIHWHALRMILKGFRLRRHVSAPRCRATVVPSAELA</sequence>
<evidence type="ECO:0008006" key="3">
    <source>
        <dbReference type="Google" id="ProtNLM"/>
    </source>
</evidence>
<accession>K8P1R7</accession>
<dbReference type="InterPro" id="IPR010775">
    <property type="entry name" value="DUF1365"/>
</dbReference>
<evidence type="ECO:0000313" key="1">
    <source>
        <dbReference type="EMBL" id="EKS33635.1"/>
    </source>
</evidence>
<dbReference type="Pfam" id="PF07103">
    <property type="entry name" value="DUF1365"/>
    <property type="match status" value="1"/>
</dbReference>
<evidence type="ECO:0000313" key="2">
    <source>
        <dbReference type="Proteomes" id="UP000001095"/>
    </source>
</evidence>
<dbReference type="PANTHER" id="PTHR33973:SF4">
    <property type="entry name" value="OS07G0153300 PROTEIN"/>
    <property type="match status" value="1"/>
</dbReference>